<feature type="transmembrane region" description="Helical" evidence="1">
    <location>
        <begin position="176"/>
        <end position="198"/>
    </location>
</feature>
<reference evidence="2" key="1">
    <citation type="journal article" date="2014" name="Genome Biol. Evol.">
        <title>Pangenome evidence for extensive interdomain horizontal transfer affecting lineage core and shell genes in uncultured planktonic thaumarchaeota and euryarchaeota.</title>
        <authorList>
            <person name="Deschamps P."/>
            <person name="Zivanovic Y."/>
            <person name="Moreira D."/>
            <person name="Rodriguez-Valera F."/>
            <person name="Lopez-Garcia P."/>
        </authorList>
    </citation>
    <scope>NUCLEOTIDE SEQUENCE</scope>
</reference>
<feature type="transmembrane region" description="Helical" evidence="1">
    <location>
        <begin position="31"/>
        <end position="52"/>
    </location>
</feature>
<dbReference type="AlphaFoldDB" id="A0A075GIY9"/>
<protein>
    <recommendedName>
        <fullName evidence="3">Carboxypeptidase regulatory-like domain-containing protein</fullName>
    </recommendedName>
</protein>
<feature type="transmembrane region" description="Helical" evidence="1">
    <location>
        <begin position="210"/>
        <end position="232"/>
    </location>
</feature>
<evidence type="ECO:0000256" key="1">
    <source>
        <dbReference type="SAM" id="Phobius"/>
    </source>
</evidence>
<evidence type="ECO:0000313" key="2">
    <source>
        <dbReference type="EMBL" id="AIF03926.1"/>
    </source>
</evidence>
<dbReference type="SUPFAM" id="SSF49464">
    <property type="entry name" value="Carboxypeptidase regulatory domain-like"/>
    <property type="match status" value="1"/>
</dbReference>
<dbReference type="Gene3D" id="2.60.40.1120">
    <property type="entry name" value="Carboxypeptidase-like, regulatory domain"/>
    <property type="match status" value="1"/>
</dbReference>
<keyword evidence="1" id="KW-0812">Transmembrane</keyword>
<dbReference type="InterPro" id="IPR008969">
    <property type="entry name" value="CarboxyPept-like_regulatory"/>
</dbReference>
<proteinExistence type="predicted"/>
<dbReference type="EMBL" id="KF900694">
    <property type="protein sequence ID" value="AIF03926.1"/>
    <property type="molecule type" value="Genomic_DNA"/>
</dbReference>
<organism evidence="2">
    <name type="scientific">uncultured marine group II/III euryarchaeote KM3_16_D09</name>
    <dbReference type="NCBI Taxonomy" id="1457925"/>
    <lineage>
        <taxon>Archaea</taxon>
        <taxon>Methanobacteriati</taxon>
        <taxon>Methanobacteriota</taxon>
        <taxon>environmental samples</taxon>
    </lineage>
</organism>
<name>A0A075GIY9_9EURY</name>
<keyword evidence="1" id="KW-0472">Membrane</keyword>
<evidence type="ECO:0008006" key="3">
    <source>
        <dbReference type="Google" id="ProtNLM"/>
    </source>
</evidence>
<accession>A0A075GIY9</accession>
<keyword evidence="1" id="KW-1133">Transmembrane helix</keyword>
<sequence length="250" mass="26676">MSEADDDDEFDNHSAMELWLHDLSVDSATRVAGALMIFIGSLLGVLLGIALISTNVGEILAGQLDGSDGVANVDGIVSTALEDSTTGGEPAEGVRVGILDSDELEIGHDFTDSGGRFSIDDVPRRSSTLLVEHPGNRSVRITLVPGDHAQISVTLTPGEGVDEFDMSGESHLGESVLIASTIAALTLLAGLAGMVGGLEAYRGDRYRRTWWLSFFGLWSRGMLFIGPMFILLGMGMTHLARDQFTDYTED</sequence>